<dbReference type="KEGG" id="cpo:COPRO5265_0564"/>
<dbReference type="PANTHER" id="PTHR30457:SF0">
    <property type="entry name" value="PHOSPHATASE, PUTATIVE (AFU_ORTHOLOGUE AFUA_4G01070)-RELATED"/>
    <property type="match status" value="1"/>
</dbReference>
<comment type="caution">
    <text evidence="5">Lacks conserved residue(s) required for the propagation of feature annotation.</text>
</comment>
<sequence length="256" mass="27995">MRKILVANDDGIFAEGINILVTHLLKWGKAEITVVAPDRTKNATSHSLTLDSILRLRKVFMPNGYEGYTVVDGSPADCVLVALNDLVPDTDLVIAGINHGTNCGIDVLYSGTVGAASEGVVNGKPSIAISSESPEREHLEITAQVLISLLDQGLLNATSSDWVLNINVPALKLEEIKGVAWATMSRHGWTNRVQRREDPRGQIYYWVTGERSKPEQSNNGDYQLLSQGFVTLTPVGLDLTDHESLKELSSRFVFQL</sequence>
<dbReference type="InterPro" id="IPR002828">
    <property type="entry name" value="SurE-like_Pase/nucleotidase"/>
</dbReference>
<dbReference type="EMBL" id="CP001145">
    <property type="protein sequence ID" value="ACI17560.1"/>
    <property type="molecule type" value="Genomic_DNA"/>
</dbReference>
<protein>
    <recommendedName>
        <fullName evidence="5">5'-nucleotidase SurE</fullName>
        <ecNumber evidence="5">3.1.3.5</ecNumber>
    </recommendedName>
    <alternativeName>
        <fullName evidence="5">Nucleoside 5'-monophosphate phosphohydrolase</fullName>
    </alternativeName>
</protein>
<dbReference type="eggNOG" id="COG0496">
    <property type="taxonomic scope" value="Bacteria"/>
</dbReference>
<evidence type="ECO:0000256" key="3">
    <source>
        <dbReference type="ARBA" id="ARBA00022723"/>
    </source>
</evidence>
<dbReference type="NCBIfam" id="TIGR00087">
    <property type="entry name" value="surE"/>
    <property type="match status" value="1"/>
</dbReference>
<dbReference type="GO" id="GO:0005737">
    <property type="term" value="C:cytoplasm"/>
    <property type="evidence" value="ECO:0007669"/>
    <property type="project" value="UniProtKB-SubCell"/>
</dbReference>
<keyword evidence="5" id="KW-0547">Nucleotide-binding</keyword>
<dbReference type="Gene3D" id="3.40.1210.10">
    <property type="entry name" value="Survival protein SurE-like phosphatase/nucleotidase"/>
    <property type="match status" value="1"/>
</dbReference>
<comment type="subcellular location">
    <subcellularLocation>
        <location evidence="5">Cytoplasm</location>
    </subcellularLocation>
</comment>
<dbReference type="SUPFAM" id="SSF64167">
    <property type="entry name" value="SurE-like"/>
    <property type="match status" value="1"/>
</dbReference>
<proteinExistence type="inferred from homology"/>
<dbReference type="HOGENOM" id="CLU_045192_1_0_9"/>
<keyword evidence="3 5" id="KW-0479">Metal-binding</keyword>
<comment type="catalytic activity">
    <reaction evidence="1 5">
        <text>a ribonucleoside 5'-phosphate + H2O = a ribonucleoside + phosphate</text>
        <dbReference type="Rhea" id="RHEA:12484"/>
        <dbReference type="ChEBI" id="CHEBI:15377"/>
        <dbReference type="ChEBI" id="CHEBI:18254"/>
        <dbReference type="ChEBI" id="CHEBI:43474"/>
        <dbReference type="ChEBI" id="CHEBI:58043"/>
        <dbReference type="EC" id="3.1.3.5"/>
    </reaction>
</comment>
<evidence type="ECO:0000256" key="2">
    <source>
        <dbReference type="ARBA" id="ARBA00011062"/>
    </source>
</evidence>
<organism evidence="7 8">
    <name type="scientific">Coprothermobacter proteolyticus (strain ATCC 35245 / DSM 5265 / OCM 4 / BT)</name>
    <dbReference type="NCBI Taxonomy" id="309798"/>
    <lineage>
        <taxon>Bacteria</taxon>
        <taxon>Pseudomonadati</taxon>
        <taxon>Coprothermobacterota</taxon>
        <taxon>Coprothermobacteria</taxon>
        <taxon>Coprothermobacterales</taxon>
        <taxon>Coprothermobacteraceae</taxon>
        <taxon>Coprothermobacter</taxon>
    </lineage>
</organism>
<accession>B5Y821</accession>
<evidence type="ECO:0000313" key="8">
    <source>
        <dbReference type="Proteomes" id="UP000001732"/>
    </source>
</evidence>
<reference evidence="7 8" key="2">
    <citation type="journal article" date="2014" name="Genome Announc.">
        <title>Complete Genome Sequence of Coprothermobacter proteolyticus DSM 5265.</title>
        <authorList>
            <person name="Alexiev A."/>
            <person name="Coil D.A."/>
            <person name="Badger J.H."/>
            <person name="Enticknap J."/>
            <person name="Ward N."/>
            <person name="Robb F.T."/>
            <person name="Eisen J.A."/>
        </authorList>
    </citation>
    <scope>NUCLEOTIDE SEQUENCE [LARGE SCALE GENOMIC DNA]</scope>
    <source>
        <strain evidence="8">ATCC 35245 / DSM 5265 / OCM 4 / BT</strain>
    </source>
</reference>
<dbReference type="PANTHER" id="PTHR30457">
    <property type="entry name" value="5'-NUCLEOTIDASE SURE"/>
    <property type="match status" value="1"/>
</dbReference>
<dbReference type="GO" id="GO:0046872">
    <property type="term" value="F:metal ion binding"/>
    <property type="evidence" value="ECO:0007669"/>
    <property type="project" value="UniProtKB-UniRule"/>
</dbReference>
<reference evidence="8" key="1">
    <citation type="submission" date="2008-08" db="EMBL/GenBank/DDBJ databases">
        <title>The complete genome sequence of Coprothermobacter proteolyticus strain ATCC 5245 / DSM 5265 / BT.</title>
        <authorList>
            <person name="Dodson R.J."/>
            <person name="Durkin A.S."/>
            <person name="Wu M."/>
            <person name="Eisen J."/>
            <person name="Sutton G."/>
        </authorList>
    </citation>
    <scope>NUCLEOTIDE SEQUENCE [LARGE SCALE GENOMIC DNA]</scope>
    <source>
        <strain evidence="8">ATCC 35245 / DSM 5265 / OCM 4 / BT</strain>
    </source>
</reference>
<comment type="function">
    <text evidence="5">Nucleotidase that shows phosphatase activity on nucleoside 5'-monophosphates.</text>
</comment>
<dbReference type="GO" id="GO:0000166">
    <property type="term" value="F:nucleotide binding"/>
    <property type="evidence" value="ECO:0007669"/>
    <property type="project" value="UniProtKB-KW"/>
</dbReference>
<dbReference type="InterPro" id="IPR030048">
    <property type="entry name" value="SurE"/>
</dbReference>
<evidence type="ECO:0000313" key="7">
    <source>
        <dbReference type="EMBL" id="ACI17560.1"/>
    </source>
</evidence>
<evidence type="ECO:0000259" key="6">
    <source>
        <dbReference type="Pfam" id="PF01975"/>
    </source>
</evidence>
<evidence type="ECO:0000256" key="1">
    <source>
        <dbReference type="ARBA" id="ARBA00000815"/>
    </source>
</evidence>
<feature type="binding site" evidence="5">
    <location>
        <position position="98"/>
    </location>
    <ligand>
        <name>a divalent metal cation</name>
        <dbReference type="ChEBI" id="CHEBI:60240"/>
    </ligand>
</feature>
<comment type="similarity">
    <text evidence="2 5">Belongs to the SurE nucleotidase family.</text>
</comment>
<name>B5Y821_COPPD</name>
<evidence type="ECO:0000256" key="4">
    <source>
        <dbReference type="ARBA" id="ARBA00022801"/>
    </source>
</evidence>
<dbReference type="GO" id="GO:0008253">
    <property type="term" value="F:5'-nucleotidase activity"/>
    <property type="evidence" value="ECO:0007669"/>
    <property type="project" value="UniProtKB-UniRule"/>
</dbReference>
<dbReference type="EC" id="3.1.3.5" evidence="5"/>
<dbReference type="Pfam" id="PF01975">
    <property type="entry name" value="SurE"/>
    <property type="match status" value="1"/>
</dbReference>
<feature type="domain" description="Survival protein SurE-like phosphatase/nucleotidase" evidence="6">
    <location>
        <begin position="4"/>
        <end position="190"/>
    </location>
</feature>
<dbReference type="RefSeq" id="WP_012544212.1">
    <property type="nucleotide sequence ID" value="NC_011295.1"/>
</dbReference>
<dbReference type="AlphaFoldDB" id="B5Y821"/>
<keyword evidence="8" id="KW-1185">Reference proteome</keyword>
<dbReference type="Proteomes" id="UP000001732">
    <property type="component" value="Chromosome"/>
</dbReference>
<evidence type="ECO:0000256" key="5">
    <source>
        <dbReference type="HAMAP-Rule" id="MF_00060"/>
    </source>
</evidence>
<keyword evidence="4 5" id="KW-0378">Hydrolase</keyword>
<comment type="cofactor">
    <cofactor evidence="5">
        <name>a divalent metal cation</name>
        <dbReference type="ChEBI" id="CHEBI:60240"/>
    </cofactor>
    <text evidence="5">Binds 1 divalent metal cation per subunit.</text>
</comment>
<gene>
    <name evidence="5 7" type="primary">surE</name>
    <name evidence="7" type="ordered locus">COPRO5265_0564</name>
</gene>
<dbReference type="HAMAP" id="MF_00060">
    <property type="entry name" value="SurE"/>
    <property type="match status" value="1"/>
</dbReference>
<keyword evidence="5" id="KW-0963">Cytoplasm</keyword>
<dbReference type="InterPro" id="IPR036523">
    <property type="entry name" value="SurE-like_sf"/>
</dbReference>
<feature type="binding site" evidence="5">
    <location>
        <position position="10"/>
    </location>
    <ligand>
        <name>a divalent metal cation</name>
        <dbReference type="ChEBI" id="CHEBI:60240"/>
    </ligand>
</feature>
<dbReference type="OrthoDB" id="9780815at2"/>
<dbReference type="STRING" id="309798.COPRO5265_0564"/>
<feature type="binding site" evidence="5">
    <location>
        <position position="9"/>
    </location>
    <ligand>
        <name>a divalent metal cation</name>
        <dbReference type="ChEBI" id="CHEBI:60240"/>
    </ligand>
</feature>